<sequence length="129" mass="14100">MSRIMFVLRYRNGEPEPLAMDLVREILGPYILAADDDFQGGVLIRTTDGYEVEVDVNPVCLAVSRFPPGQSFDVLAELVDRLGASVTLPDRPVILRKEEDRAHLPAEAREGAVVVGMTGRAIESFVSGS</sequence>
<evidence type="ECO:0000313" key="2">
    <source>
        <dbReference type="Proteomes" id="UP000031526"/>
    </source>
</evidence>
<proteinExistence type="predicted"/>
<dbReference type="EMBL" id="CP009313">
    <property type="protein sequence ID" value="AJE43599.1"/>
    <property type="molecule type" value="Genomic_DNA"/>
</dbReference>
<dbReference type="Proteomes" id="UP000031526">
    <property type="component" value="Chromosome"/>
</dbReference>
<reference evidence="2" key="1">
    <citation type="submission" date="2014-09" db="EMBL/GenBank/DDBJ databases">
        <title>Sequence of the Streptomyces nodosus genome.</title>
        <authorList>
            <person name="Sweeney P."/>
            <person name="Stephens N."/>
            <person name="Murphy C."/>
            <person name="Caffrey P."/>
        </authorList>
    </citation>
    <scope>NUCLEOTIDE SEQUENCE [LARGE SCALE GENOMIC DNA]</scope>
    <source>
        <strain evidence="2">ATCC 14899</strain>
    </source>
</reference>
<reference evidence="1 2" key="2">
    <citation type="journal article" date="2016" name="Appl. Microbiol. Biotechnol.">
        <title>Exploiting the genome sequence of Streptomyces nodosus for enhanced antibiotic production.</title>
        <authorList>
            <person name="Sweeney P."/>
            <person name="Murphy C.D."/>
            <person name="Caffrey P."/>
        </authorList>
    </citation>
    <scope>NUCLEOTIDE SEQUENCE [LARGE SCALE GENOMIC DNA]</scope>
    <source>
        <strain evidence="1 2">ATCC 14899</strain>
    </source>
</reference>
<keyword evidence="2" id="KW-1185">Reference proteome</keyword>
<name>A0A0B5DK97_9ACTN</name>
<gene>
    <name evidence="1" type="ORF">SNOD_28940</name>
</gene>
<dbReference type="AlphaFoldDB" id="A0A0B5DK97"/>
<dbReference type="HOGENOM" id="CLU_1947656_0_0_11"/>
<organism evidence="1 2">
    <name type="scientific">Streptomyces nodosus</name>
    <dbReference type="NCBI Taxonomy" id="40318"/>
    <lineage>
        <taxon>Bacteria</taxon>
        <taxon>Bacillati</taxon>
        <taxon>Actinomycetota</taxon>
        <taxon>Actinomycetes</taxon>
        <taxon>Kitasatosporales</taxon>
        <taxon>Streptomycetaceae</taxon>
        <taxon>Streptomyces</taxon>
    </lineage>
</organism>
<protein>
    <submittedName>
        <fullName evidence="1">Uncharacterized protein</fullName>
    </submittedName>
</protein>
<evidence type="ECO:0000313" key="1">
    <source>
        <dbReference type="EMBL" id="AJE43599.1"/>
    </source>
</evidence>
<accession>A0A0B5DK97</accession>